<accession>A0A1I7NDQ4</accession>
<gene>
    <name evidence="1" type="ORF">SAMN05660895_1457</name>
</gene>
<reference evidence="2" key="1">
    <citation type="submission" date="2016-10" db="EMBL/GenBank/DDBJ databases">
        <authorList>
            <person name="Varghese N."/>
            <person name="Submissions S."/>
        </authorList>
    </citation>
    <scope>NUCLEOTIDE SEQUENCE [LARGE SCALE GENOMIC DNA]</scope>
    <source>
        <strain evidence="2">DSM 14807</strain>
    </source>
</reference>
<name>A0A1I7NDQ4_9BACT</name>
<proteinExistence type="predicted"/>
<dbReference type="RefSeq" id="WP_092459378.1">
    <property type="nucleotide sequence ID" value="NZ_FPCJ01000001.1"/>
</dbReference>
<keyword evidence="2" id="KW-1185">Reference proteome</keyword>
<organism evidence="1 2">
    <name type="scientific">Thermoflavifilum thermophilum</name>
    <dbReference type="NCBI Taxonomy" id="1393122"/>
    <lineage>
        <taxon>Bacteria</taxon>
        <taxon>Pseudomonadati</taxon>
        <taxon>Bacteroidota</taxon>
        <taxon>Chitinophagia</taxon>
        <taxon>Chitinophagales</taxon>
        <taxon>Chitinophagaceae</taxon>
        <taxon>Thermoflavifilum</taxon>
    </lineage>
</organism>
<dbReference type="AlphaFoldDB" id="A0A1I7NDQ4"/>
<evidence type="ECO:0000313" key="1">
    <source>
        <dbReference type="EMBL" id="SFV32790.1"/>
    </source>
</evidence>
<dbReference type="EMBL" id="FPCJ01000001">
    <property type="protein sequence ID" value="SFV32790.1"/>
    <property type="molecule type" value="Genomic_DNA"/>
</dbReference>
<dbReference type="Proteomes" id="UP000199537">
    <property type="component" value="Unassembled WGS sequence"/>
</dbReference>
<evidence type="ECO:0000313" key="2">
    <source>
        <dbReference type="Proteomes" id="UP000199537"/>
    </source>
</evidence>
<dbReference type="OrthoDB" id="1265549at2"/>
<sequence length="738" mass="80977">MNVFALFFKKSRISGLFWITPFCTLFVNPIYCLGQSNTRGIEKKDIRRGMVIAQPKQNSRQAIELYGTPLGSLSSVPGMQSSQALQPELGVSFPLGATKPKLTKADAARVLNTHKPVWALDLHVNDYILTPHHLLDGHEQQVSSFAAIQNTRKNWNLYALSLGPELRLGGESWLVGIQAGPALVQNKPAQFQQGDPGQNTLYQDYHVGTDFHKLRAGAQGNIRLKWYPFAHFPLGLYVKAGYFWQQSYTFQVRERDISKVDFSMSPDEIRYQLSNGQIAPFVEKSYSIPHSFFQGQIGLSLCIKNKSSRYRMESPQTGRLVIKNKSPRYRVESPGGAPQEGKQGFQIVLDQPRPHAVFRSADAIPPFQWHVVGQPPADAQYLLEVFQLNDRGGVEQRVVGASVQPGRPYRLTETERAAMRQINRNTYYSWKVTETTTGTSSGQPLYSVQTASCGTVSDSIHIECDGWDVQSGLPKYHVTICLTNTPTNGTSGCNATYTSLTSTSGGSISSISTLPLTLTPNSTGCLSFTYSPASLSQTSATFQLNGNWSDPLNNTVNILSQDSLPVCICRDCDSMDIQINNPQVQMQATNPHLFDITGAVQVTSHSIYALEFSIQSFSFTAQPGGCATVDSVEHDGMIVSAGTTVNGGSSGLIFGNVPIGNPNVFKLLKWVSPSPVLANTPVPFDLVVSLPAASSGLDPSCCQIQYQLCLEVKVYYDACRFCTKTICLQFSNSTPQKP</sequence>
<dbReference type="STRING" id="1393122.SAMN05660895_1457"/>
<protein>
    <submittedName>
        <fullName evidence="1">Uncharacterized protein</fullName>
    </submittedName>
</protein>